<name>A0ABR4AHL0_9LECA</name>
<protein>
    <submittedName>
        <fullName evidence="2">Uncharacterized protein</fullName>
    </submittedName>
</protein>
<sequence>MKAILILPALYYFISKGAAAPQTLTSTLILNPIPLSTINITPSAHPPPPTAYSTGRATGHGSGIGTALGTGGPRTANYTLLSITLHYRTTLQTQRTYPTLSHPSNGSYHYPNATGISPPMSNSTRLPTPPPNICTPNDIYCNSFASFSLCVPGAGNSTTYYPMGSVANGTVCRDGAIERASDGKCTPNGTLSCSQNGQVFFLCDEGGLINMGSIAPGTRCMQGQIVVSAGLASY</sequence>
<gene>
    <name evidence="2" type="ORF">N7G274_002914</name>
</gene>
<dbReference type="Proteomes" id="UP001590950">
    <property type="component" value="Unassembled WGS sequence"/>
</dbReference>
<evidence type="ECO:0000313" key="2">
    <source>
        <dbReference type="EMBL" id="KAL2044209.1"/>
    </source>
</evidence>
<comment type="caution">
    <text evidence="2">The sequence shown here is derived from an EMBL/GenBank/DDBJ whole genome shotgun (WGS) entry which is preliminary data.</text>
</comment>
<dbReference type="EMBL" id="JBEFKJ010000009">
    <property type="protein sequence ID" value="KAL2044209.1"/>
    <property type="molecule type" value="Genomic_DNA"/>
</dbReference>
<evidence type="ECO:0000313" key="3">
    <source>
        <dbReference type="Proteomes" id="UP001590950"/>
    </source>
</evidence>
<keyword evidence="1" id="KW-0732">Signal</keyword>
<feature type="signal peptide" evidence="1">
    <location>
        <begin position="1"/>
        <end position="19"/>
    </location>
</feature>
<accession>A0ABR4AHL0</accession>
<keyword evidence="3" id="KW-1185">Reference proteome</keyword>
<organism evidence="2 3">
    <name type="scientific">Stereocaulon virgatum</name>
    <dbReference type="NCBI Taxonomy" id="373712"/>
    <lineage>
        <taxon>Eukaryota</taxon>
        <taxon>Fungi</taxon>
        <taxon>Dikarya</taxon>
        <taxon>Ascomycota</taxon>
        <taxon>Pezizomycotina</taxon>
        <taxon>Lecanoromycetes</taxon>
        <taxon>OSLEUM clade</taxon>
        <taxon>Lecanoromycetidae</taxon>
        <taxon>Lecanorales</taxon>
        <taxon>Lecanorineae</taxon>
        <taxon>Stereocaulaceae</taxon>
        <taxon>Stereocaulon</taxon>
    </lineage>
</organism>
<evidence type="ECO:0000256" key="1">
    <source>
        <dbReference type="SAM" id="SignalP"/>
    </source>
</evidence>
<reference evidence="2 3" key="1">
    <citation type="submission" date="2024-09" db="EMBL/GenBank/DDBJ databases">
        <title>Rethinking Asexuality: The Enigmatic Case of Functional Sexual Genes in Lepraria (Stereocaulaceae).</title>
        <authorList>
            <person name="Doellman M."/>
            <person name="Sun Y."/>
            <person name="Barcenas-Pena A."/>
            <person name="Lumbsch H.T."/>
            <person name="Grewe F."/>
        </authorList>
    </citation>
    <scope>NUCLEOTIDE SEQUENCE [LARGE SCALE GENOMIC DNA]</scope>
    <source>
        <strain evidence="2 3">Mercado 3170</strain>
    </source>
</reference>
<proteinExistence type="predicted"/>
<feature type="chain" id="PRO_5046813499" evidence="1">
    <location>
        <begin position="20"/>
        <end position="234"/>
    </location>
</feature>